<evidence type="ECO:0000313" key="4">
    <source>
        <dbReference type="Proteomes" id="UP001596972"/>
    </source>
</evidence>
<evidence type="ECO:0000259" key="2">
    <source>
        <dbReference type="PROSITE" id="PS50943"/>
    </source>
</evidence>
<evidence type="ECO:0000313" key="3">
    <source>
        <dbReference type="EMBL" id="MFD0899507.1"/>
    </source>
</evidence>
<dbReference type="PROSITE" id="PS50943">
    <property type="entry name" value="HTH_CROC1"/>
    <property type="match status" value="1"/>
</dbReference>
<dbReference type="Proteomes" id="UP001596972">
    <property type="component" value="Unassembled WGS sequence"/>
</dbReference>
<proteinExistence type="predicted"/>
<dbReference type="RefSeq" id="WP_378296359.1">
    <property type="nucleotide sequence ID" value="NZ_JBHTJA010000003.1"/>
</dbReference>
<dbReference type="CDD" id="cd00093">
    <property type="entry name" value="HTH_XRE"/>
    <property type="match status" value="1"/>
</dbReference>
<comment type="caution">
    <text evidence="3">The sequence shown here is derived from an EMBL/GenBank/DDBJ whole genome shotgun (WGS) entry which is preliminary data.</text>
</comment>
<dbReference type="Gene3D" id="1.10.260.40">
    <property type="entry name" value="lambda repressor-like DNA-binding domains"/>
    <property type="match status" value="1"/>
</dbReference>
<dbReference type="EMBL" id="JBHTJA010000003">
    <property type="protein sequence ID" value="MFD0899507.1"/>
    <property type="molecule type" value="Genomic_DNA"/>
</dbReference>
<feature type="domain" description="HTH cro/C1-type" evidence="2">
    <location>
        <begin position="11"/>
        <end position="66"/>
    </location>
</feature>
<gene>
    <name evidence="3" type="ORF">ACFQ11_03825</name>
</gene>
<protein>
    <submittedName>
        <fullName evidence="3">Helix-turn-helix domain-containing protein</fullName>
    </submittedName>
</protein>
<accession>A0ABW3EJE0</accession>
<dbReference type="SUPFAM" id="SSF47413">
    <property type="entry name" value="lambda repressor-like DNA-binding domains"/>
    <property type="match status" value="1"/>
</dbReference>
<dbReference type="InterPro" id="IPR001387">
    <property type="entry name" value="Cro/C1-type_HTH"/>
</dbReference>
<dbReference type="InterPro" id="IPR050807">
    <property type="entry name" value="TransReg_Diox_bact_type"/>
</dbReference>
<name>A0ABW3EJE0_9ACTN</name>
<dbReference type="Pfam" id="PF13560">
    <property type="entry name" value="HTH_31"/>
    <property type="match status" value="1"/>
</dbReference>
<organism evidence="3 4">
    <name type="scientific">Actinomadura sediminis</name>
    <dbReference type="NCBI Taxonomy" id="1038904"/>
    <lineage>
        <taxon>Bacteria</taxon>
        <taxon>Bacillati</taxon>
        <taxon>Actinomycetota</taxon>
        <taxon>Actinomycetes</taxon>
        <taxon>Streptosporangiales</taxon>
        <taxon>Thermomonosporaceae</taxon>
        <taxon>Actinomadura</taxon>
    </lineage>
</organism>
<sequence length="401" mass="43542">MADDARIGENVRAARQFRGMSLEATAGLVGRSKGWLSKIENGQARLERRSDIRSLAEALEVSAADLLGEPTPAIRPRERDYGDIIPLRETLFDSSLDDPPDVPTRPLRALADLWQAEPTRRKRRAADDAHLSTVLPGLLGELHVHAAEGDEQERVLALRLLVEVCMSAVNMLRHLGQVDLAWIAADRAEQAASRLDDSVMIGAAAVAQASARPSPTMSRPLREAERASAVLGSDIGEDRTGNEVYGMLLLYAALARQIDGDDTGASERTAEAARVAERLGEQPADSPGEGWQSFGPANVAVWRTTLAVEAGEPEAALRIAADVDVRGLPRRTRAASLAIEQSRALAMLGRDEAAVRQIRRAEKMSAVTVHKNPMVRDLVADLYNRSAGRDLRGLAWRMNLT</sequence>
<dbReference type="SMART" id="SM00530">
    <property type="entry name" value="HTH_XRE"/>
    <property type="match status" value="1"/>
</dbReference>
<evidence type="ECO:0000256" key="1">
    <source>
        <dbReference type="ARBA" id="ARBA00023125"/>
    </source>
</evidence>
<keyword evidence="1" id="KW-0238">DNA-binding</keyword>
<dbReference type="PANTHER" id="PTHR46797:SF1">
    <property type="entry name" value="METHYLPHOSPHONATE SYNTHASE"/>
    <property type="match status" value="1"/>
</dbReference>
<keyword evidence="4" id="KW-1185">Reference proteome</keyword>
<reference evidence="4" key="1">
    <citation type="journal article" date="2019" name="Int. J. Syst. Evol. Microbiol.">
        <title>The Global Catalogue of Microorganisms (GCM) 10K type strain sequencing project: providing services to taxonomists for standard genome sequencing and annotation.</title>
        <authorList>
            <consortium name="The Broad Institute Genomics Platform"/>
            <consortium name="The Broad Institute Genome Sequencing Center for Infectious Disease"/>
            <person name="Wu L."/>
            <person name="Ma J."/>
        </authorList>
    </citation>
    <scope>NUCLEOTIDE SEQUENCE [LARGE SCALE GENOMIC DNA]</scope>
    <source>
        <strain evidence="4">JCM 31202</strain>
    </source>
</reference>
<dbReference type="InterPro" id="IPR010982">
    <property type="entry name" value="Lambda_DNA-bd_dom_sf"/>
</dbReference>
<dbReference type="PANTHER" id="PTHR46797">
    <property type="entry name" value="HTH-TYPE TRANSCRIPTIONAL REGULATOR"/>
    <property type="match status" value="1"/>
</dbReference>